<evidence type="ECO:0000313" key="3">
    <source>
        <dbReference type="Proteomes" id="UP000030764"/>
    </source>
</evidence>
<accession>A0A085MXV8</accession>
<evidence type="ECO:0000313" key="2">
    <source>
        <dbReference type="EMBL" id="KFD62054.1"/>
    </source>
</evidence>
<gene>
    <name evidence="1" type="ORF">M513_09400</name>
    <name evidence="2" type="ORF">M514_09400</name>
</gene>
<dbReference type="EMBL" id="KL367603">
    <property type="protein sequence ID" value="KFD62054.1"/>
    <property type="molecule type" value="Genomic_DNA"/>
</dbReference>
<dbReference type="EMBL" id="KL363265">
    <property type="protein sequence ID" value="KFD49703.1"/>
    <property type="molecule type" value="Genomic_DNA"/>
</dbReference>
<organism evidence="2">
    <name type="scientific">Trichuris suis</name>
    <name type="common">pig whipworm</name>
    <dbReference type="NCBI Taxonomy" id="68888"/>
    <lineage>
        <taxon>Eukaryota</taxon>
        <taxon>Metazoa</taxon>
        <taxon>Ecdysozoa</taxon>
        <taxon>Nematoda</taxon>
        <taxon>Enoplea</taxon>
        <taxon>Dorylaimia</taxon>
        <taxon>Trichinellida</taxon>
        <taxon>Trichuridae</taxon>
        <taxon>Trichuris</taxon>
    </lineage>
</organism>
<reference evidence="2 3" key="1">
    <citation type="journal article" date="2014" name="Nat. Genet.">
        <title>Genome and transcriptome of the porcine whipworm Trichuris suis.</title>
        <authorList>
            <person name="Jex A.R."/>
            <person name="Nejsum P."/>
            <person name="Schwarz E.M."/>
            <person name="Hu L."/>
            <person name="Young N.D."/>
            <person name="Hall R.S."/>
            <person name="Korhonen P.K."/>
            <person name="Liao S."/>
            <person name="Thamsborg S."/>
            <person name="Xia J."/>
            <person name="Xu P."/>
            <person name="Wang S."/>
            <person name="Scheerlinck J.P."/>
            <person name="Hofmann A."/>
            <person name="Sternberg P.W."/>
            <person name="Wang J."/>
            <person name="Gasser R.B."/>
        </authorList>
    </citation>
    <scope>NUCLEOTIDE SEQUENCE [LARGE SCALE GENOMIC DNA]</scope>
    <source>
        <strain evidence="2">DCEP-RM93F</strain>
        <strain evidence="1">DCEP-RM93M</strain>
    </source>
</reference>
<dbReference type="AlphaFoldDB" id="A0A085MXV8"/>
<protein>
    <submittedName>
        <fullName evidence="2">Uncharacterized protein</fullName>
    </submittedName>
</protein>
<name>A0A085MXV8_9BILA</name>
<dbReference type="Proteomes" id="UP000030764">
    <property type="component" value="Unassembled WGS sequence"/>
</dbReference>
<proteinExistence type="predicted"/>
<dbReference type="Proteomes" id="UP000030758">
    <property type="component" value="Unassembled WGS sequence"/>
</dbReference>
<keyword evidence="3" id="KW-1185">Reference proteome</keyword>
<evidence type="ECO:0000313" key="1">
    <source>
        <dbReference type="EMBL" id="KFD49703.1"/>
    </source>
</evidence>
<sequence length="77" mass="9089">MDVRDIEELVHSAPEELTEDDLLEMTGPEMLQGTRVRSWMKQCRKISSLWRTWRQDSGYLDRSSTSSMIRTPLCYVH</sequence>